<dbReference type="Pfam" id="PF08242">
    <property type="entry name" value="Methyltransf_12"/>
    <property type="match status" value="1"/>
</dbReference>
<dbReference type="RefSeq" id="WP_140653214.1">
    <property type="nucleotide sequence ID" value="NZ_RCZO01000007.1"/>
</dbReference>
<feature type="domain" description="Methyltransferase type 12" evidence="1">
    <location>
        <begin position="54"/>
        <end position="152"/>
    </location>
</feature>
<evidence type="ECO:0000259" key="1">
    <source>
        <dbReference type="Pfam" id="PF08242"/>
    </source>
</evidence>
<dbReference type="InterPro" id="IPR016584">
    <property type="entry name" value="MeTrfase_VrtF"/>
</dbReference>
<comment type="caution">
    <text evidence="2">The sequence shown here is derived from an EMBL/GenBank/DDBJ whole genome shotgun (WGS) entry which is preliminary data.</text>
</comment>
<dbReference type="CDD" id="cd02440">
    <property type="entry name" value="AdoMet_MTases"/>
    <property type="match status" value="1"/>
</dbReference>
<organism evidence="2 3">
    <name type="scientific">Rhodanobacter glycinis</name>
    <dbReference type="NCBI Taxonomy" id="582702"/>
    <lineage>
        <taxon>Bacteria</taxon>
        <taxon>Pseudomonadati</taxon>
        <taxon>Pseudomonadota</taxon>
        <taxon>Gammaproteobacteria</taxon>
        <taxon>Lysobacterales</taxon>
        <taxon>Rhodanobacteraceae</taxon>
        <taxon>Rhodanobacter</taxon>
    </lineage>
</organism>
<keyword evidence="2" id="KW-0808">Transferase</keyword>
<sequence>MNHDTDKGAAVYSPLILKLYDRWVLGISNRYAWRCSTSTVLLPFFRQHVGQRHLDVGVGTGFYPARAMLPASTRVTLMDLNPDSLRAAQRRLQRDSTQLVLHDVMTPLPGRVGRSLDSISLFYLLHCLPGTMAGKGQVFGHLKWHLASDGVLYGATILGDEAGHNSFGRRLMPIYNRKGIFGNRHDTRHALELALRRHFAQVDVRVEGTVALFEARQPVF</sequence>
<dbReference type="GO" id="GO:0008168">
    <property type="term" value="F:methyltransferase activity"/>
    <property type="evidence" value="ECO:0007669"/>
    <property type="project" value="UniProtKB-KW"/>
</dbReference>
<evidence type="ECO:0000313" key="3">
    <source>
        <dbReference type="Proteomes" id="UP000319486"/>
    </source>
</evidence>
<accession>A0A502C3G2</accession>
<dbReference type="Gene3D" id="3.40.50.150">
    <property type="entry name" value="Vaccinia Virus protein VP39"/>
    <property type="match status" value="1"/>
</dbReference>
<dbReference type="EMBL" id="RCZO01000007">
    <property type="protein sequence ID" value="TPG07282.1"/>
    <property type="molecule type" value="Genomic_DNA"/>
</dbReference>
<dbReference type="PIRSF" id="PIRSF011491">
    <property type="entry name" value="Mtase_YbcY_prd"/>
    <property type="match status" value="1"/>
</dbReference>
<dbReference type="InterPro" id="IPR029063">
    <property type="entry name" value="SAM-dependent_MTases_sf"/>
</dbReference>
<keyword evidence="2" id="KW-0489">Methyltransferase</keyword>
<dbReference type="GO" id="GO:0032259">
    <property type="term" value="P:methylation"/>
    <property type="evidence" value="ECO:0007669"/>
    <property type="project" value="UniProtKB-KW"/>
</dbReference>
<dbReference type="InterPro" id="IPR013217">
    <property type="entry name" value="Methyltransf_12"/>
</dbReference>
<evidence type="ECO:0000313" key="2">
    <source>
        <dbReference type="EMBL" id="TPG07282.1"/>
    </source>
</evidence>
<reference evidence="2 3" key="1">
    <citation type="journal article" date="2019" name="Environ. Microbiol.">
        <title>Species interactions and distinct microbial communities in high Arctic permafrost affected cryosols are associated with the CH4 and CO2 gas fluxes.</title>
        <authorList>
            <person name="Altshuler I."/>
            <person name="Hamel J."/>
            <person name="Turney S."/>
            <person name="Magnuson E."/>
            <person name="Levesque R."/>
            <person name="Greer C."/>
            <person name="Whyte L.G."/>
        </authorList>
    </citation>
    <scope>NUCLEOTIDE SEQUENCE [LARGE SCALE GENOMIC DNA]</scope>
    <source>
        <strain evidence="2 3">S13Y</strain>
    </source>
</reference>
<proteinExistence type="predicted"/>
<dbReference type="SUPFAM" id="SSF53335">
    <property type="entry name" value="S-adenosyl-L-methionine-dependent methyltransferases"/>
    <property type="match status" value="1"/>
</dbReference>
<gene>
    <name evidence="2" type="ORF">EAH88_12580</name>
</gene>
<dbReference type="Proteomes" id="UP000319486">
    <property type="component" value="Unassembled WGS sequence"/>
</dbReference>
<name>A0A502C3G2_9GAMM</name>
<dbReference type="AlphaFoldDB" id="A0A502C3G2"/>
<protein>
    <submittedName>
        <fullName evidence="2">Class I SAM-dependent methyltransferase</fullName>
    </submittedName>
</protein>
<keyword evidence="3" id="KW-1185">Reference proteome</keyword>